<dbReference type="Pfam" id="PF12833">
    <property type="entry name" value="HTH_18"/>
    <property type="match status" value="1"/>
</dbReference>
<dbReference type="Gene3D" id="3.40.50.2300">
    <property type="match status" value="2"/>
</dbReference>
<dbReference type="InterPro" id="IPR028082">
    <property type="entry name" value="Peripla_BP_I"/>
</dbReference>
<dbReference type="InterPro" id="IPR046335">
    <property type="entry name" value="LacI/GalR-like_sensor"/>
</dbReference>
<dbReference type="PROSITE" id="PS01124">
    <property type="entry name" value="HTH_ARAC_FAMILY_2"/>
    <property type="match status" value="1"/>
</dbReference>
<dbReference type="InterPro" id="IPR018060">
    <property type="entry name" value="HTH_AraC"/>
</dbReference>
<evidence type="ECO:0000256" key="1">
    <source>
        <dbReference type="ARBA" id="ARBA00023015"/>
    </source>
</evidence>
<sequence length="389" mass="43556">MPAKSAAPHVALLIETSRTYGRELLHGVRKYVAEQGPWSLLVESRSLESPAPPWLPVWSGNGILTRSGSQAMVDSVKRAKVPTVELRSTRLKHSFPFVGVNNYSLGKLVAEHFLERGFRHFAVYQLGAEEYFQQRCENFVQTVAEHGYEASRYNPLNRREQPTEWEQAQRELADWIHQLPKPVGVMACTDQLGFWLLDACRRCGAIVPEEVAVVGVENDASLCTMATTPLSSVELNGTAIGYRAAELLAHLMKGGAPPKKPILVEPLGIVTRLSSDIVALDDRELANALLFMREYACEGISVSDVLKGVAISRSSLERGLRKILGRSPNQELIRLKLLRAEEMLTHTDLTLAVIAQRCGFRRTQHLAETFREMYGMPPGQYRQDRRKAR</sequence>
<dbReference type="PROSITE" id="PS00041">
    <property type="entry name" value="HTH_ARAC_FAMILY_1"/>
    <property type="match status" value="1"/>
</dbReference>
<evidence type="ECO:0000256" key="3">
    <source>
        <dbReference type="ARBA" id="ARBA00023163"/>
    </source>
</evidence>
<dbReference type="EMBL" id="PUIA01000035">
    <property type="protein sequence ID" value="PQO33233.1"/>
    <property type="molecule type" value="Genomic_DNA"/>
</dbReference>
<dbReference type="InterPro" id="IPR009057">
    <property type="entry name" value="Homeodomain-like_sf"/>
</dbReference>
<gene>
    <name evidence="5" type="ORF">C5Y96_10290</name>
</gene>
<dbReference type="CDD" id="cd01543">
    <property type="entry name" value="PBP1_XylR"/>
    <property type="match status" value="1"/>
</dbReference>
<dbReference type="SMART" id="SM00342">
    <property type="entry name" value="HTH_ARAC"/>
    <property type="match status" value="1"/>
</dbReference>
<dbReference type="OrthoDB" id="9795616at2"/>
<feature type="domain" description="HTH araC/xylS-type" evidence="4">
    <location>
        <begin position="286"/>
        <end position="384"/>
    </location>
</feature>
<dbReference type="RefSeq" id="WP_105352793.1">
    <property type="nucleotide sequence ID" value="NZ_PUIA01000035.1"/>
</dbReference>
<dbReference type="GO" id="GO:0000976">
    <property type="term" value="F:transcription cis-regulatory region binding"/>
    <property type="evidence" value="ECO:0007669"/>
    <property type="project" value="TreeGrafter"/>
</dbReference>
<proteinExistence type="predicted"/>
<name>A0A2S8FM27_9BACT</name>
<keyword evidence="3" id="KW-0804">Transcription</keyword>
<dbReference type="GO" id="GO:0003700">
    <property type="term" value="F:DNA-binding transcription factor activity"/>
    <property type="evidence" value="ECO:0007669"/>
    <property type="project" value="InterPro"/>
</dbReference>
<evidence type="ECO:0000313" key="6">
    <source>
        <dbReference type="Proteomes" id="UP000240009"/>
    </source>
</evidence>
<dbReference type="SUPFAM" id="SSF46689">
    <property type="entry name" value="Homeodomain-like"/>
    <property type="match status" value="1"/>
</dbReference>
<organism evidence="5 6">
    <name type="scientific">Blastopirellula marina</name>
    <dbReference type="NCBI Taxonomy" id="124"/>
    <lineage>
        <taxon>Bacteria</taxon>
        <taxon>Pseudomonadati</taxon>
        <taxon>Planctomycetota</taxon>
        <taxon>Planctomycetia</taxon>
        <taxon>Pirellulales</taxon>
        <taxon>Pirellulaceae</taxon>
        <taxon>Blastopirellula</taxon>
    </lineage>
</organism>
<dbReference type="Gene3D" id="1.10.10.60">
    <property type="entry name" value="Homeodomain-like"/>
    <property type="match status" value="1"/>
</dbReference>
<comment type="caution">
    <text evidence="5">The sequence shown here is derived from an EMBL/GenBank/DDBJ whole genome shotgun (WGS) entry which is preliminary data.</text>
</comment>
<evidence type="ECO:0000259" key="4">
    <source>
        <dbReference type="PROSITE" id="PS01124"/>
    </source>
</evidence>
<dbReference type="PANTHER" id="PTHR30146">
    <property type="entry name" value="LACI-RELATED TRANSCRIPTIONAL REPRESSOR"/>
    <property type="match status" value="1"/>
</dbReference>
<dbReference type="InterPro" id="IPR018062">
    <property type="entry name" value="HTH_AraC-typ_CS"/>
</dbReference>
<keyword evidence="2" id="KW-0238">DNA-binding</keyword>
<dbReference type="Proteomes" id="UP000240009">
    <property type="component" value="Unassembled WGS sequence"/>
</dbReference>
<dbReference type="Pfam" id="PF13377">
    <property type="entry name" value="Peripla_BP_3"/>
    <property type="match status" value="1"/>
</dbReference>
<keyword evidence="1" id="KW-0805">Transcription regulation</keyword>
<protein>
    <submittedName>
        <fullName evidence="5">XylR family transcriptional regulator</fullName>
    </submittedName>
</protein>
<dbReference type="AlphaFoldDB" id="A0A2S8FM27"/>
<evidence type="ECO:0000313" key="5">
    <source>
        <dbReference type="EMBL" id="PQO33233.1"/>
    </source>
</evidence>
<dbReference type="PANTHER" id="PTHR30146:SF24">
    <property type="entry name" value="XYLOSE OPERON REGULATORY PROTEIN"/>
    <property type="match status" value="1"/>
</dbReference>
<dbReference type="SUPFAM" id="SSF53822">
    <property type="entry name" value="Periplasmic binding protein-like I"/>
    <property type="match status" value="1"/>
</dbReference>
<evidence type="ECO:0000256" key="2">
    <source>
        <dbReference type="ARBA" id="ARBA00023125"/>
    </source>
</evidence>
<accession>A0A2S8FM27</accession>
<reference evidence="5 6" key="1">
    <citation type="submission" date="2018-02" db="EMBL/GenBank/DDBJ databases">
        <title>Comparative genomes isolates from brazilian mangrove.</title>
        <authorList>
            <person name="Araujo J.E."/>
            <person name="Taketani R.G."/>
            <person name="Silva M.C.P."/>
            <person name="Loureco M.V."/>
            <person name="Andreote F.D."/>
        </authorList>
    </citation>
    <scope>NUCLEOTIDE SEQUENCE [LARGE SCALE GENOMIC DNA]</scope>
    <source>
        <strain evidence="5 6">HEX-2 MGV</strain>
    </source>
</reference>